<dbReference type="AlphaFoldDB" id="Q118M0"/>
<dbReference type="PANTHER" id="PTHR30160">
    <property type="entry name" value="TETRAACYLDISACCHARIDE 4'-KINASE-RELATED"/>
    <property type="match status" value="1"/>
</dbReference>
<evidence type="ECO:0000313" key="3">
    <source>
        <dbReference type="EMBL" id="ABG50054.1"/>
    </source>
</evidence>
<proteinExistence type="predicted"/>
<keyword evidence="1" id="KW-0328">Glycosyltransferase</keyword>
<dbReference type="HOGENOM" id="CLU_038371_0_0_3"/>
<organism evidence="3">
    <name type="scientific">Trichodesmium erythraeum (strain IMS101)</name>
    <dbReference type="NCBI Taxonomy" id="203124"/>
    <lineage>
        <taxon>Bacteria</taxon>
        <taxon>Bacillati</taxon>
        <taxon>Cyanobacteriota</taxon>
        <taxon>Cyanophyceae</taxon>
        <taxon>Oscillatoriophycideae</taxon>
        <taxon>Oscillatoriales</taxon>
        <taxon>Microcoleaceae</taxon>
        <taxon>Trichodesmium</taxon>
    </lineage>
</organism>
<protein>
    <submittedName>
        <fullName evidence="3">Glycosyl transferase, family 9</fullName>
    </submittedName>
</protein>
<dbReference type="STRING" id="203124.Tery_0610"/>
<dbReference type="PANTHER" id="PTHR30160:SF7">
    <property type="entry name" value="ADP-HEPTOSE--LPS HEPTOSYLTRANSFERASE 2"/>
    <property type="match status" value="1"/>
</dbReference>
<gene>
    <name evidence="3" type="ordered locus">Tery_0610</name>
</gene>
<sequence>MRILALVPGGIGDQILFFPTLDDLKQSYRESQIDVIVEPRSKGAYQVCKSVRDVLTYDFKDANSLADWGNLLGIMRDREYEAVISLGQRWTVGLLLWLTGIPKRVGYAGNGGIFLSDPIPLKTEQYAAHMYHDLLQGMNINTTFKGISINVLKKDIAWAEAEQQRLGVAESGYILIHGGSSKLAQIKGIDKIYPTNYWLEIISQLQQKQPNLPVVLVKGPEDGAWSSEISQSSRDVKIVIPGDVGKLAAFIAAANLMLCTDSAPMHLAVAVGTYTIALFGPTDPKKLLPKSDRVIAVKSSTGKMADILPQQVLQKIWGTEG</sequence>
<dbReference type="InterPro" id="IPR051199">
    <property type="entry name" value="LPS_LOS_Heptosyltrfase"/>
</dbReference>
<dbReference type="RefSeq" id="WP_011610448.1">
    <property type="nucleotide sequence ID" value="NC_008312.1"/>
</dbReference>
<dbReference type="SUPFAM" id="SSF53756">
    <property type="entry name" value="UDP-Glycosyltransferase/glycogen phosphorylase"/>
    <property type="match status" value="1"/>
</dbReference>
<dbReference type="eggNOG" id="COG0859">
    <property type="taxonomic scope" value="Bacteria"/>
</dbReference>
<dbReference type="GO" id="GO:0005829">
    <property type="term" value="C:cytosol"/>
    <property type="evidence" value="ECO:0007669"/>
    <property type="project" value="TreeGrafter"/>
</dbReference>
<dbReference type="InterPro" id="IPR002201">
    <property type="entry name" value="Glyco_trans_9"/>
</dbReference>
<dbReference type="OrthoDB" id="9797795at2"/>
<dbReference type="KEGG" id="ter:Tery_0610"/>
<dbReference type="EMBL" id="CP000393">
    <property type="protein sequence ID" value="ABG50054.1"/>
    <property type="molecule type" value="Genomic_DNA"/>
</dbReference>
<accession>Q118M0</accession>
<keyword evidence="2 3" id="KW-0808">Transferase</keyword>
<evidence type="ECO:0000256" key="1">
    <source>
        <dbReference type="ARBA" id="ARBA00022676"/>
    </source>
</evidence>
<dbReference type="CDD" id="cd03789">
    <property type="entry name" value="GT9_LPS_heptosyltransferase"/>
    <property type="match status" value="1"/>
</dbReference>
<evidence type="ECO:0000256" key="2">
    <source>
        <dbReference type="ARBA" id="ARBA00022679"/>
    </source>
</evidence>
<dbReference type="CAZy" id="GT9">
    <property type="family name" value="Glycosyltransferase Family 9"/>
</dbReference>
<reference evidence="3" key="1">
    <citation type="submission" date="2006-06" db="EMBL/GenBank/DDBJ databases">
        <title>Complete sequence of Trichodesmium erythraeum IMS101.</title>
        <authorList>
            <consortium name="US DOE Joint Genome Institute"/>
            <person name="Copeland A."/>
            <person name="Lucas S."/>
            <person name="Lapidus A."/>
            <person name="Barry K."/>
            <person name="Detter J.C."/>
            <person name="Glavina del Rio T."/>
            <person name="Hammon N."/>
            <person name="Israni S."/>
            <person name="Dalin E."/>
            <person name="Tice H."/>
            <person name="Pitluck S."/>
            <person name="Kiss H."/>
            <person name="Munk A.C."/>
            <person name="Brettin T."/>
            <person name="Bruce D."/>
            <person name="Han C."/>
            <person name="Tapia R."/>
            <person name="Gilna P."/>
            <person name="Schmutz J."/>
            <person name="Larimer F."/>
            <person name="Land M."/>
            <person name="Hauser L."/>
            <person name="Kyrpides N."/>
            <person name="Kim E."/>
            <person name="Richardson P."/>
        </authorList>
    </citation>
    <scope>NUCLEOTIDE SEQUENCE [LARGE SCALE GENOMIC DNA]</scope>
    <source>
        <strain evidence="3">IMS101</strain>
    </source>
</reference>
<dbReference type="Pfam" id="PF01075">
    <property type="entry name" value="Glyco_transf_9"/>
    <property type="match status" value="1"/>
</dbReference>
<name>Q118M0_TRIEI</name>
<dbReference type="GO" id="GO:0009244">
    <property type="term" value="P:lipopolysaccharide core region biosynthetic process"/>
    <property type="evidence" value="ECO:0007669"/>
    <property type="project" value="TreeGrafter"/>
</dbReference>
<dbReference type="GO" id="GO:0008713">
    <property type="term" value="F:ADP-heptose-lipopolysaccharide heptosyltransferase activity"/>
    <property type="evidence" value="ECO:0007669"/>
    <property type="project" value="TreeGrafter"/>
</dbReference>
<dbReference type="Gene3D" id="3.40.50.2000">
    <property type="entry name" value="Glycogen Phosphorylase B"/>
    <property type="match status" value="2"/>
</dbReference>